<accession>A0AC60PSU8</accession>
<dbReference type="Proteomes" id="UP000805193">
    <property type="component" value="Unassembled WGS sequence"/>
</dbReference>
<sequence>MPSAKRRQNSCCAPDCQTGYIRVKGVKTASLFGVPKDSATKDFWKKNLQLSDKRLEETSAICELHFEPHFILQDNVHIIDGTEDSAAKCTPDLSGDPPVGQEERKRKANPPKPIVEKRSGITRETDPLSPVVNSEAPAVIPQGIDRDALDSLNMPTPYWPVHKFSNFQGVAYLETALEPKFNKIGIERAGFISTLVNELKCNTHKIVAARALGIKQKTLLVTFEGKTVPRHVRYVFEVYKVKNIKLSWKTLPDAMGSDHLPIRIELPTNGTRRRDAPFIRWDTFRDTIKTNRANGDRNTSPFLPQRPLRELHGCTSCRARAGRDKKVVDKIKLLINGEQIKSQTSIRILGITIDENGKAGSWYQQIKSQWKQALNMIKLQAVPPGQGLAHPVVDEDIEEDIDPSEIKSQERLERSETRRSTQARRTPTSIDILQSVGACTPTKVAHRNLHDTGLEV</sequence>
<evidence type="ECO:0000313" key="2">
    <source>
        <dbReference type="Proteomes" id="UP000805193"/>
    </source>
</evidence>
<proteinExistence type="predicted"/>
<keyword evidence="2" id="KW-1185">Reference proteome</keyword>
<dbReference type="EMBL" id="JABSTQ010010005">
    <property type="protein sequence ID" value="KAG0424192.1"/>
    <property type="molecule type" value="Genomic_DNA"/>
</dbReference>
<organism evidence="1 2">
    <name type="scientific">Ixodes persulcatus</name>
    <name type="common">Taiga tick</name>
    <dbReference type="NCBI Taxonomy" id="34615"/>
    <lineage>
        <taxon>Eukaryota</taxon>
        <taxon>Metazoa</taxon>
        <taxon>Ecdysozoa</taxon>
        <taxon>Arthropoda</taxon>
        <taxon>Chelicerata</taxon>
        <taxon>Arachnida</taxon>
        <taxon>Acari</taxon>
        <taxon>Parasitiformes</taxon>
        <taxon>Ixodida</taxon>
        <taxon>Ixodoidea</taxon>
        <taxon>Ixodidae</taxon>
        <taxon>Ixodinae</taxon>
        <taxon>Ixodes</taxon>
    </lineage>
</organism>
<protein>
    <submittedName>
        <fullName evidence="1">Uncharacterized protein</fullName>
    </submittedName>
</protein>
<reference evidence="1 2" key="1">
    <citation type="journal article" date="2020" name="Cell">
        <title>Large-Scale Comparative Analyses of Tick Genomes Elucidate Their Genetic Diversity and Vector Capacities.</title>
        <authorList>
            <consortium name="Tick Genome and Microbiome Consortium (TIGMIC)"/>
            <person name="Jia N."/>
            <person name="Wang J."/>
            <person name="Shi W."/>
            <person name="Du L."/>
            <person name="Sun Y."/>
            <person name="Zhan W."/>
            <person name="Jiang J.F."/>
            <person name="Wang Q."/>
            <person name="Zhang B."/>
            <person name="Ji P."/>
            <person name="Bell-Sakyi L."/>
            <person name="Cui X.M."/>
            <person name="Yuan T.T."/>
            <person name="Jiang B.G."/>
            <person name="Yang W.F."/>
            <person name="Lam T.T."/>
            <person name="Chang Q.C."/>
            <person name="Ding S.J."/>
            <person name="Wang X.J."/>
            <person name="Zhu J.G."/>
            <person name="Ruan X.D."/>
            <person name="Zhao L."/>
            <person name="Wei J.T."/>
            <person name="Ye R.Z."/>
            <person name="Que T.C."/>
            <person name="Du C.H."/>
            <person name="Zhou Y.H."/>
            <person name="Cheng J.X."/>
            <person name="Dai P.F."/>
            <person name="Guo W.B."/>
            <person name="Han X.H."/>
            <person name="Huang E.J."/>
            <person name="Li L.F."/>
            <person name="Wei W."/>
            <person name="Gao Y.C."/>
            <person name="Liu J.Z."/>
            <person name="Shao H.Z."/>
            <person name="Wang X."/>
            <person name="Wang C.C."/>
            <person name="Yang T.C."/>
            <person name="Huo Q.B."/>
            <person name="Li W."/>
            <person name="Chen H.Y."/>
            <person name="Chen S.E."/>
            <person name="Zhou L.G."/>
            <person name="Ni X.B."/>
            <person name="Tian J.H."/>
            <person name="Sheng Y."/>
            <person name="Liu T."/>
            <person name="Pan Y.S."/>
            <person name="Xia L.Y."/>
            <person name="Li J."/>
            <person name="Zhao F."/>
            <person name="Cao W.C."/>
        </authorList>
    </citation>
    <scope>NUCLEOTIDE SEQUENCE [LARGE SCALE GENOMIC DNA]</scope>
    <source>
        <strain evidence="1">Iper-2018</strain>
    </source>
</reference>
<comment type="caution">
    <text evidence="1">The sequence shown here is derived from an EMBL/GenBank/DDBJ whole genome shotgun (WGS) entry which is preliminary data.</text>
</comment>
<name>A0AC60PSU8_IXOPE</name>
<gene>
    <name evidence="1" type="ORF">HPB47_000066</name>
</gene>
<evidence type="ECO:0000313" key="1">
    <source>
        <dbReference type="EMBL" id="KAG0424192.1"/>
    </source>
</evidence>